<evidence type="ECO:0000256" key="4">
    <source>
        <dbReference type="ARBA" id="ARBA00022801"/>
    </source>
</evidence>
<gene>
    <name evidence="9" type="ORF">EDD62_0345</name>
</gene>
<evidence type="ECO:0000256" key="1">
    <source>
        <dbReference type="ARBA" id="ARBA00001936"/>
    </source>
</evidence>
<organism evidence="9 10">
    <name type="scientific">Abyssicoccus albus</name>
    <dbReference type="NCBI Taxonomy" id="1817405"/>
    <lineage>
        <taxon>Bacteria</taxon>
        <taxon>Bacillati</taxon>
        <taxon>Bacillota</taxon>
        <taxon>Bacilli</taxon>
        <taxon>Bacillales</taxon>
        <taxon>Abyssicoccaceae</taxon>
    </lineage>
</organism>
<keyword evidence="9" id="KW-0645">Protease</keyword>
<name>A0A3N5BIR7_9BACL</name>
<dbReference type="InterPro" id="IPR029149">
    <property type="entry name" value="Creatin/AminoP/Spt16_N"/>
</dbReference>
<feature type="domain" description="Peptidase M24" evidence="7">
    <location>
        <begin position="138"/>
        <end position="339"/>
    </location>
</feature>
<comment type="cofactor">
    <cofactor evidence="1">
        <name>Mn(2+)</name>
        <dbReference type="ChEBI" id="CHEBI:29035"/>
    </cofactor>
</comment>
<keyword evidence="4" id="KW-0378">Hydrolase</keyword>
<dbReference type="PROSITE" id="PS00491">
    <property type="entry name" value="PROLINE_PEPTIDASE"/>
    <property type="match status" value="1"/>
</dbReference>
<keyword evidence="10" id="KW-1185">Reference proteome</keyword>
<dbReference type="OrthoDB" id="9806388at2"/>
<dbReference type="Pfam" id="PF00557">
    <property type="entry name" value="Peptidase_M24"/>
    <property type="match status" value="1"/>
</dbReference>
<dbReference type="FunFam" id="3.90.230.10:FF:000014">
    <property type="entry name" value="Aminopeptidase P family protein"/>
    <property type="match status" value="1"/>
</dbReference>
<dbReference type="PANTHER" id="PTHR46112:SF10">
    <property type="entry name" value="DIPEPTIDASE YKVY-RELATED"/>
    <property type="match status" value="1"/>
</dbReference>
<dbReference type="GO" id="GO:0004177">
    <property type="term" value="F:aminopeptidase activity"/>
    <property type="evidence" value="ECO:0007669"/>
    <property type="project" value="UniProtKB-KW"/>
</dbReference>
<dbReference type="InterPro" id="IPR000994">
    <property type="entry name" value="Pept_M24"/>
</dbReference>
<dbReference type="RefSeq" id="WP_123807296.1">
    <property type="nucleotide sequence ID" value="NZ_RKRK01000002.1"/>
</dbReference>
<accession>A0A3N5BIR7</accession>
<dbReference type="SUPFAM" id="SSF55920">
    <property type="entry name" value="Creatinase/aminopeptidase"/>
    <property type="match status" value="1"/>
</dbReference>
<dbReference type="GO" id="GO:0046872">
    <property type="term" value="F:metal ion binding"/>
    <property type="evidence" value="ECO:0007669"/>
    <property type="project" value="UniProtKB-KW"/>
</dbReference>
<dbReference type="PANTHER" id="PTHR46112">
    <property type="entry name" value="AMINOPEPTIDASE"/>
    <property type="match status" value="1"/>
</dbReference>
<dbReference type="Proteomes" id="UP000277108">
    <property type="component" value="Unassembled WGS sequence"/>
</dbReference>
<sequence>MTMKDIFKKYLTDETPLMWIQDPINIYYMTGYLANPHERLFAYVLSNDGQEYLVAPNMEHIDISNSPFNGEHIGYNDTDNPYKLLPFELPQSIYVDKGYTTMARMEELEAHGVTSFKALDQLLIENRQIKRDDELMIMRESAQIADEAIQIGVDSLKVGISEVEVISIIEKAMKQKGIKRMSFDTMVLFGDHAASPHGEPNDRTLQENELVLFDLGVIHKGYASDITRTVQFGNVTNHAKKIYNIVLEAQQKAIEKIKPGVKLSELDQTARQHITDAGYGKYFPHRLGHGIGLDVHEAPFVTEHNNDTLQEGMVITIEPGIYIPNDVGVRIEDDIQVTQDGYEYLTKYPKEKF</sequence>
<evidence type="ECO:0000259" key="8">
    <source>
        <dbReference type="Pfam" id="PF01321"/>
    </source>
</evidence>
<keyword evidence="9" id="KW-0031">Aminopeptidase</keyword>
<comment type="similarity">
    <text evidence="2 6">Belongs to the peptidase M24B family.</text>
</comment>
<evidence type="ECO:0000256" key="5">
    <source>
        <dbReference type="ARBA" id="ARBA00023211"/>
    </source>
</evidence>
<dbReference type="InterPro" id="IPR050659">
    <property type="entry name" value="Peptidase_M24B"/>
</dbReference>
<evidence type="ECO:0000313" key="9">
    <source>
        <dbReference type="EMBL" id="RPF57714.1"/>
    </source>
</evidence>
<protein>
    <submittedName>
        <fullName evidence="9">Xaa-Pro aminopeptidase</fullName>
    </submittedName>
</protein>
<keyword evidence="5" id="KW-0464">Manganese</keyword>
<evidence type="ECO:0000256" key="2">
    <source>
        <dbReference type="ARBA" id="ARBA00008766"/>
    </source>
</evidence>
<evidence type="ECO:0000259" key="7">
    <source>
        <dbReference type="Pfam" id="PF00557"/>
    </source>
</evidence>
<dbReference type="InterPro" id="IPR001131">
    <property type="entry name" value="Peptidase_M24B_aminopep-P_CS"/>
</dbReference>
<dbReference type="InterPro" id="IPR036005">
    <property type="entry name" value="Creatinase/aminopeptidase-like"/>
</dbReference>
<dbReference type="CDD" id="cd01092">
    <property type="entry name" value="APP-like"/>
    <property type="match status" value="1"/>
</dbReference>
<keyword evidence="3 6" id="KW-0479">Metal-binding</keyword>
<evidence type="ECO:0000256" key="6">
    <source>
        <dbReference type="RuleBase" id="RU000590"/>
    </source>
</evidence>
<dbReference type="EMBL" id="RKRK01000002">
    <property type="protein sequence ID" value="RPF57714.1"/>
    <property type="molecule type" value="Genomic_DNA"/>
</dbReference>
<dbReference type="Gene3D" id="3.90.230.10">
    <property type="entry name" value="Creatinase/methionine aminopeptidase superfamily"/>
    <property type="match status" value="1"/>
</dbReference>
<evidence type="ECO:0000313" key="10">
    <source>
        <dbReference type="Proteomes" id="UP000277108"/>
    </source>
</evidence>
<proteinExistence type="inferred from homology"/>
<dbReference type="InterPro" id="IPR000587">
    <property type="entry name" value="Creatinase_N"/>
</dbReference>
<dbReference type="AlphaFoldDB" id="A0A3N5BIR7"/>
<dbReference type="SUPFAM" id="SSF53092">
    <property type="entry name" value="Creatinase/prolidase N-terminal domain"/>
    <property type="match status" value="1"/>
</dbReference>
<dbReference type="Pfam" id="PF01321">
    <property type="entry name" value="Creatinase_N"/>
    <property type="match status" value="1"/>
</dbReference>
<evidence type="ECO:0000256" key="3">
    <source>
        <dbReference type="ARBA" id="ARBA00022723"/>
    </source>
</evidence>
<dbReference type="Gene3D" id="3.40.350.10">
    <property type="entry name" value="Creatinase/prolidase N-terminal domain"/>
    <property type="match status" value="1"/>
</dbReference>
<feature type="domain" description="Creatinase N-terminal" evidence="8">
    <location>
        <begin position="17"/>
        <end position="128"/>
    </location>
</feature>
<comment type="caution">
    <text evidence="9">The sequence shown here is derived from an EMBL/GenBank/DDBJ whole genome shotgun (WGS) entry which is preliminary data.</text>
</comment>
<reference evidence="9 10" key="1">
    <citation type="submission" date="2018-11" db="EMBL/GenBank/DDBJ databases">
        <title>Genomic Encyclopedia of Type Strains, Phase IV (KMG-IV): sequencing the most valuable type-strain genomes for metagenomic binning, comparative biology and taxonomic classification.</title>
        <authorList>
            <person name="Goeker M."/>
        </authorList>
    </citation>
    <scope>NUCLEOTIDE SEQUENCE [LARGE SCALE GENOMIC DNA]</scope>
    <source>
        <strain evidence="9 10">DSM 29158</strain>
    </source>
</reference>